<dbReference type="InterPro" id="IPR015231">
    <property type="entry name" value="DUF1934"/>
</dbReference>
<evidence type="ECO:0000313" key="1">
    <source>
        <dbReference type="EMBL" id="TGA99730.1"/>
    </source>
</evidence>
<dbReference type="Pfam" id="PF09148">
    <property type="entry name" value="DUF1934"/>
    <property type="match status" value="1"/>
</dbReference>
<name>A0A4Z0GQW5_9BACL</name>
<dbReference type="InterPro" id="IPR012674">
    <property type="entry name" value="Calycin"/>
</dbReference>
<dbReference type="AlphaFoldDB" id="A0A4Z0GQW5"/>
<protein>
    <submittedName>
        <fullName evidence="1">DUF1934 domain-containing protein</fullName>
    </submittedName>
</protein>
<dbReference type="RefSeq" id="WP_135347126.1">
    <property type="nucleotide sequence ID" value="NZ_SRJD01000002.1"/>
</dbReference>
<dbReference type="SUPFAM" id="SSF50814">
    <property type="entry name" value="Lipocalins"/>
    <property type="match status" value="1"/>
</dbReference>
<evidence type="ECO:0000313" key="2">
    <source>
        <dbReference type="Proteomes" id="UP000298347"/>
    </source>
</evidence>
<proteinExistence type="predicted"/>
<accession>A0A4Z0GQW5</accession>
<reference evidence="1 2" key="1">
    <citation type="journal article" date="2015" name="Int. J. Syst. Evol. Microbiol.">
        <title>Sporolactobacillus shoreae sp. nov. and Sporolactobacillus spathodeae sp. nov., two spore-forming lactic acid bacteria isolated from tree barks in Thailand.</title>
        <authorList>
            <person name="Thamacharoensuk T."/>
            <person name="Kitahara M."/>
            <person name="Ohkuma M."/>
            <person name="Thongchul N."/>
            <person name="Tanasupawat S."/>
        </authorList>
    </citation>
    <scope>NUCLEOTIDE SEQUENCE [LARGE SCALE GENOMIC DNA]</scope>
    <source>
        <strain evidence="1 2">BK92</strain>
    </source>
</reference>
<dbReference type="EMBL" id="SRJD01000002">
    <property type="protein sequence ID" value="TGA99730.1"/>
    <property type="molecule type" value="Genomic_DNA"/>
</dbReference>
<dbReference type="Proteomes" id="UP000298347">
    <property type="component" value="Unassembled WGS sequence"/>
</dbReference>
<organism evidence="1 2">
    <name type="scientific">Sporolactobacillus shoreae</name>
    <dbReference type="NCBI Taxonomy" id="1465501"/>
    <lineage>
        <taxon>Bacteria</taxon>
        <taxon>Bacillati</taxon>
        <taxon>Bacillota</taxon>
        <taxon>Bacilli</taxon>
        <taxon>Bacillales</taxon>
        <taxon>Sporolactobacillaceae</taxon>
        <taxon>Sporolactobacillus</taxon>
    </lineage>
</organism>
<dbReference type="Gene3D" id="2.40.128.20">
    <property type="match status" value="1"/>
</dbReference>
<dbReference type="OrthoDB" id="2352933at2"/>
<gene>
    <name evidence="1" type="ORF">E4665_01920</name>
</gene>
<keyword evidence="2" id="KW-1185">Reference proteome</keyword>
<comment type="caution">
    <text evidence="1">The sequence shown here is derived from an EMBL/GenBank/DDBJ whole genome shotgun (WGS) entry which is preliminary data.</text>
</comment>
<sequence>METHDINLVFTSRTENEGLPEADGETRSVLQGRLAEGAGGLYLFFSDRIEHSGKANYTIKIGDGEALLRRAGDLPLRQPLFLGKRMTGSCELPIGQVTTEATAEKIEAAWDRKSGSGAAKLVYELKLQGQFAGKFYLDFRYDLKHKKN</sequence>